<keyword evidence="6 7" id="KW-0472">Membrane</keyword>
<dbReference type="EMBL" id="CYZN01000038">
    <property type="protein sequence ID" value="CUO68412.1"/>
    <property type="molecule type" value="Genomic_DNA"/>
</dbReference>
<dbReference type="CDD" id="cd01127">
    <property type="entry name" value="TrwB_TraG_TraD_VirD4"/>
    <property type="match status" value="1"/>
</dbReference>
<dbReference type="AlphaFoldDB" id="A0A174H056"/>
<evidence type="ECO:0000256" key="5">
    <source>
        <dbReference type="ARBA" id="ARBA00022989"/>
    </source>
</evidence>
<comment type="similarity">
    <text evidence="2">Belongs to the VirD4/TraG family.</text>
</comment>
<dbReference type="RefSeq" id="WP_055201442.1">
    <property type="nucleotide sequence ID" value="NZ_BTHH01000008.1"/>
</dbReference>
<feature type="transmembrane region" description="Helical" evidence="7">
    <location>
        <begin position="12"/>
        <end position="31"/>
    </location>
</feature>
<comment type="subcellular location">
    <subcellularLocation>
        <location evidence="1">Cell membrane</location>
        <topology evidence="1">Multi-pass membrane protein</topology>
    </subcellularLocation>
</comment>
<evidence type="ECO:0000256" key="6">
    <source>
        <dbReference type="ARBA" id="ARBA00023136"/>
    </source>
</evidence>
<evidence type="ECO:0000256" key="4">
    <source>
        <dbReference type="ARBA" id="ARBA00022692"/>
    </source>
</evidence>
<evidence type="ECO:0000256" key="1">
    <source>
        <dbReference type="ARBA" id="ARBA00004651"/>
    </source>
</evidence>
<organism evidence="8 9">
    <name type="scientific">Blautia wexlerae</name>
    <dbReference type="NCBI Taxonomy" id="418240"/>
    <lineage>
        <taxon>Bacteria</taxon>
        <taxon>Bacillati</taxon>
        <taxon>Bacillota</taxon>
        <taxon>Clostridia</taxon>
        <taxon>Lachnospirales</taxon>
        <taxon>Lachnospiraceae</taxon>
        <taxon>Blautia</taxon>
    </lineage>
</organism>
<evidence type="ECO:0000313" key="9">
    <source>
        <dbReference type="Proteomes" id="UP000095431"/>
    </source>
</evidence>
<evidence type="ECO:0000256" key="3">
    <source>
        <dbReference type="ARBA" id="ARBA00022475"/>
    </source>
</evidence>
<sequence>MNPRIWKWINWIFSSGIWVQPFAMAALIWFFKNVLQGDVSYLILFVLSFLPSIYIWSENQREQAAGKKDFSIEDTFHDRPTEYSSPLKMQAMYPRVNERFLFDYPEGVVFGRTETGMVKKYTEYLCKPLEKEHYRDGHVLLIGGSGSGKSASVIIPTLLASPDNMGMFIVDIKGELWRKSRRVDDKNTVIIDFQDRSKYGWDGLYMLNSKVEIRDKDVRECMEMIANSLIPISAKDSNEFWKQSGRSLLTGELIGLWKDGETKNLSELINIILSRDTRELVEELMDKAKPNASEIKFLSSFKNLADETLSGVVQQMQESIKVFVDDDIRYAFESNTKRARPLMIEDGKAIFLAVREEKLEAYYNVINLIIAQVFDSLIKRPEGSLPVMVVIDEMARLCSRGAIYGLHNQILLTGRSRNITLIMVTQSYEALSGAYSKDDIQSIVANSAYVVVLDCKSPETAKSICSMVGNYKEREKTWSGTGKNRSVSISYRDKPILEPSDLSKLVVADEAIIVSAEFGYCRVKKSFYFNDSVLGELSGKVQTYNQEALGIEGKNTVQMPVYSVDAEESDKNWMDILNDILRQCGGFLKKKFMYIVEQNKTGEKKDEKRRNR</sequence>
<dbReference type="InterPro" id="IPR027417">
    <property type="entry name" value="P-loop_NTPase"/>
</dbReference>
<dbReference type="Pfam" id="PF02534">
    <property type="entry name" value="T4SS-DNA_transf"/>
    <property type="match status" value="1"/>
</dbReference>
<protein>
    <submittedName>
        <fullName evidence="8">Conjugal transfer coupling protein TraG</fullName>
    </submittedName>
</protein>
<dbReference type="PANTHER" id="PTHR37937:SF1">
    <property type="entry name" value="CONJUGATIVE TRANSFER: DNA TRANSPORT"/>
    <property type="match status" value="1"/>
</dbReference>
<evidence type="ECO:0000256" key="2">
    <source>
        <dbReference type="ARBA" id="ARBA00008806"/>
    </source>
</evidence>
<dbReference type="InterPro" id="IPR051539">
    <property type="entry name" value="T4SS-coupling_protein"/>
</dbReference>
<evidence type="ECO:0000313" key="8">
    <source>
        <dbReference type="EMBL" id="CUO68412.1"/>
    </source>
</evidence>
<dbReference type="Proteomes" id="UP000095431">
    <property type="component" value="Unassembled WGS sequence"/>
</dbReference>
<keyword evidence="4 7" id="KW-0812">Transmembrane</keyword>
<dbReference type="PANTHER" id="PTHR37937">
    <property type="entry name" value="CONJUGATIVE TRANSFER: DNA TRANSPORT"/>
    <property type="match status" value="1"/>
</dbReference>
<gene>
    <name evidence="8" type="ORF">ERS852478_03572</name>
</gene>
<dbReference type="Gene3D" id="3.40.50.300">
    <property type="entry name" value="P-loop containing nucleotide triphosphate hydrolases"/>
    <property type="match status" value="2"/>
</dbReference>
<proteinExistence type="inferred from homology"/>
<accession>A0A174H056</accession>
<name>A0A174H056_9FIRM</name>
<keyword evidence="3" id="KW-1003">Cell membrane</keyword>
<feature type="transmembrane region" description="Helical" evidence="7">
    <location>
        <begin position="38"/>
        <end position="57"/>
    </location>
</feature>
<dbReference type="SUPFAM" id="SSF52540">
    <property type="entry name" value="P-loop containing nucleoside triphosphate hydrolases"/>
    <property type="match status" value="1"/>
</dbReference>
<keyword evidence="5 7" id="KW-1133">Transmembrane helix</keyword>
<evidence type="ECO:0000256" key="7">
    <source>
        <dbReference type="SAM" id="Phobius"/>
    </source>
</evidence>
<dbReference type="GO" id="GO:0005886">
    <property type="term" value="C:plasma membrane"/>
    <property type="evidence" value="ECO:0007669"/>
    <property type="project" value="UniProtKB-SubCell"/>
</dbReference>
<dbReference type="InterPro" id="IPR003688">
    <property type="entry name" value="TraG/VirD4"/>
</dbReference>
<reference evidence="8 9" key="1">
    <citation type="submission" date="2015-09" db="EMBL/GenBank/DDBJ databases">
        <authorList>
            <consortium name="Pathogen Informatics"/>
        </authorList>
    </citation>
    <scope>NUCLEOTIDE SEQUENCE [LARGE SCALE GENOMIC DNA]</scope>
    <source>
        <strain evidence="8 9">2789STDY5834863</strain>
    </source>
</reference>